<accession>A0AAW1VKI5</accession>
<proteinExistence type="predicted"/>
<reference evidence="2 3" key="1">
    <citation type="journal article" date="2023" name="G3 (Bethesda)">
        <title>A chromosome-length genome assembly and annotation of blackberry (Rubus argutus, cv. 'Hillquist').</title>
        <authorList>
            <person name="Bruna T."/>
            <person name="Aryal R."/>
            <person name="Dudchenko O."/>
            <person name="Sargent D.J."/>
            <person name="Mead D."/>
            <person name="Buti M."/>
            <person name="Cavallini A."/>
            <person name="Hytonen T."/>
            <person name="Andres J."/>
            <person name="Pham M."/>
            <person name="Weisz D."/>
            <person name="Mascagni F."/>
            <person name="Usai G."/>
            <person name="Natali L."/>
            <person name="Bassil N."/>
            <person name="Fernandez G.E."/>
            <person name="Lomsadze A."/>
            <person name="Armour M."/>
            <person name="Olukolu B."/>
            <person name="Poorten T."/>
            <person name="Britton C."/>
            <person name="Davik J."/>
            <person name="Ashrafi H."/>
            <person name="Aiden E.L."/>
            <person name="Borodovsky M."/>
            <person name="Worthington M."/>
        </authorList>
    </citation>
    <scope>NUCLEOTIDE SEQUENCE [LARGE SCALE GENOMIC DNA]</scope>
    <source>
        <strain evidence="2">PI 553951</strain>
    </source>
</reference>
<evidence type="ECO:0008006" key="4">
    <source>
        <dbReference type="Google" id="ProtNLM"/>
    </source>
</evidence>
<organism evidence="2 3">
    <name type="scientific">Rubus argutus</name>
    <name type="common">Southern blackberry</name>
    <dbReference type="NCBI Taxonomy" id="59490"/>
    <lineage>
        <taxon>Eukaryota</taxon>
        <taxon>Viridiplantae</taxon>
        <taxon>Streptophyta</taxon>
        <taxon>Embryophyta</taxon>
        <taxon>Tracheophyta</taxon>
        <taxon>Spermatophyta</taxon>
        <taxon>Magnoliopsida</taxon>
        <taxon>eudicotyledons</taxon>
        <taxon>Gunneridae</taxon>
        <taxon>Pentapetalae</taxon>
        <taxon>rosids</taxon>
        <taxon>fabids</taxon>
        <taxon>Rosales</taxon>
        <taxon>Rosaceae</taxon>
        <taxon>Rosoideae</taxon>
        <taxon>Rosoideae incertae sedis</taxon>
        <taxon>Rubus</taxon>
    </lineage>
</organism>
<comment type="caution">
    <text evidence="2">The sequence shown here is derived from an EMBL/GenBank/DDBJ whole genome shotgun (WGS) entry which is preliminary data.</text>
</comment>
<dbReference type="Proteomes" id="UP001457282">
    <property type="component" value="Unassembled WGS sequence"/>
</dbReference>
<gene>
    <name evidence="2" type="ORF">M0R45_001915</name>
</gene>
<keyword evidence="3" id="KW-1185">Reference proteome</keyword>
<name>A0AAW1VKI5_RUBAR</name>
<dbReference type="EMBL" id="JBEDUW010000279">
    <property type="protein sequence ID" value="KAK9901857.1"/>
    <property type="molecule type" value="Genomic_DNA"/>
</dbReference>
<dbReference type="AlphaFoldDB" id="A0AAW1VKI5"/>
<protein>
    <recommendedName>
        <fullName evidence="4">Reverse transcriptase</fullName>
    </recommendedName>
</protein>
<feature type="chain" id="PRO_5043912382" description="Reverse transcriptase" evidence="1">
    <location>
        <begin position="24"/>
        <end position="267"/>
    </location>
</feature>
<dbReference type="InterPro" id="IPR052343">
    <property type="entry name" value="Retrotransposon-Effector_Assoc"/>
</dbReference>
<evidence type="ECO:0000313" key="2">
    <source>
        <dbReference type="EMBL" id="KAK9901857.1"/>
    </source>
</evidence>
<feature type="signal peptide" evidence="1">
    <location>
        <begin position="1"/>
        <end position="23"/>
    </location>
</feature>
<dbReference type="PANTHER" id="PTHR46890:SF48">
    <property type="entry name" value="RNA-DIRECTED DNA POLYMERASE"/>
    <property type="match status" value="1"/>
</dbReference>
<evidence type="ECO:0000313" key="3">
    <source>
        <dbReference type="Proteomes" id="UP001457282"/>
    </source>
</evidence>
<sequence length="267" mass="30867">MFRCCWVYTKLLWLLSDDDTVLGLKVFGLNMRVVKLLYMLVNWEIQSSGSREIEVIHGQLQSLLFEPQSLDNQQAANVLSSRLEALLTDDHEYWLQRSKIAWLSEGDRNTKFFHQKASNRRTKNRLTGLFENHGVWQSIDSDLKTVVIDYFSLSSEVRSALFQMYQTKSPGPDGIPPLFFQCYWYTIGTDVVNEVQSFFHSGQLSREINYTHVCLIPKVNNPEHMSDLCPIALCNVLYRICAKVVANRLKKILSEIISPFQIAFNCQ</sequence>
<keyword evidence="1" id="KW-0732">Signal</keyword>
<dbReference type="PANTHER" id="PTHR46890">
    <property type="entry name" value="NON-LTR RETROLELEMENT REVERSE TRANSCRIPTASE-LIKE PROTEIN-RELATED"/>
    <property type="match status" value="1"/>
</dbReference>
<evidence type="ECO:0000256" key="1">
    <source>
        <dbReference type="SAM" id="SignalP"/>
    </source>
</evidence>